<accession>A0A1H1G106</accession>
<dbReference type="Proteomes" id="UP000199289">
    <property type="component" value="Unassembled WGS sequence"/>
</dbReference>
<organism evidence="4 5">
    <name type="scientific">Halopelagius longus</name>
    <dbReference type="NCBI Taxonomy" id="1236180"/>
    <lineage>
        <taxon>Archaea</taxon>
        <taxon>Methanobacteriati</taxon>
        <taxon>Methanobacteriota</taxon>
        <taxon>Stenosarchaea group</taxon>
        <taxon>Halobacteria</taxon>
        <taxon>Halobacteriales</taxon>
        <taxon>Haloferacaceae</taxon>
    </lineage>
</organism>
<dbReference type="EMBL" id="QQST01000003">
    <property type="protein sequence ID" value="RDI69908.1"/>
    <property type="molecule type" value="Genomic_DNA"/>
</dbReference>
<dbReference type="Pfam" id="PF01370">
    <property type="entry name" value="Epimerase"/>
    <property type="match status" value="1"/>
</dbReference>
<dbReference type="AlphaFoldDB" id="A0A1H1G106"/>
<dbReference type="SUPFAM" id="SSF51735">
    <property type="entry name" value="NAD(P)-binding Rossmann-fold domains"/>
    <property type="match status" value="1"/>
</dbReference>
<gene>
    <name evidence="3" type="ORF">DWB78_17325</name>
    <name evidence="4" type="ORF">SAMN05216278_3450</name>
</gene>
<evidence type="ECO:0000313" key="6">
    <source>
        <dbReference type="Proteomes" id="UP000255421"/>
    </source>
</evidence>
<feature type="domain" description="NAD-dependent epimerase/dehydratase" evidence="2">
    <location>
        <begin position="3"/>
        <end position="195"/>
    </location>
</feature>
<dbReference type="Gene3D" id="3.40.50.720">
    <property type="entry name" value="NAD(P)-binding Rossmann-like Domain"/>
    <property type="match status" value="1"/>
</dbReference>
<reference evidence="5" key="1">
    <citation type="submission" date="2016-10" db="EMBL/GenBank/DDBJ databases">
        <authorList>
            <person name="Varghese N."/>
            <person name="Submissions S."/>
        </authorList>
    </citation>
    <scope>NUCLEOTIDE SEQUENCE [LARGE SCALE GENOMIC DNA]</scope>
    <source>
        <strain evidence="5">CGMCC 1.12397</strain>
    </source>
</reference>
<dbReference type="InterPro" id="IPR001509">
    <property type="entry name" value="Epimerase_deHydtase"/>
</dbReference>
<protein>
    <submittedName>
        <fullName evidence="4">NAD dependent epimerase/dehydratase family protein</fullName>
    </submittedName>
    <submittedName>
        <fullName evidence="3">NAD(P)-dependent oxidoreductase</fullName>
    </submittedName>
</protein>
<comment type="similarity">
    <text evidence="1">Belongs to the NAD(P)-dependent epimerase/dehydratase family.</text>
</comment>
<dbReference type="PANTHER" id="PTHR43000">
    <property type="entry name" value="DTDP-D-GLUCOSE 4,6-DEHYDRATASE-RELATED"/>
    <property type="match status" value="1"/>
</dbReference>
<dbReference type="InterPro" id="IPR036291">
    <property type="entry name" value="NAD(P)-bd_dom_sf"/>
</dbReference>
<dbReference type="Proteomes" id="UP000255421">
    <property type="component" value="Unassembled WGS sequence"/>
</dbReference>
<keyword evidence="6" id="KW-1185">Reference proteome</keyword>
<sequence>MDVLMTGAYGRCGTAVIDHLHDRDEYDFTYFNRSDRPEDHPYGGYDTVVGDVADAVALRSAAEGQDAMVHMAAYPDTDGSWDDVFEPNIIGMYNALEAAREAEMESFVFLSTNHVMGGYEQEFAPDIYYPDHDLVLDHTDPVRPDSFYGMTKAYGEDMGRYYLENYEYPKQFYALRVCTVNMPEYDHPYGDAEHAVDEGRTERGSAEYEEMVARMKAMWQSRRDFAHEIDCCLRDDDVEFGIFSGVSDNQRRWYDLEHARARIGYNPQDDGEEWDSPPE</sequence>
<evidence type="ECO:0000313" key="4">
    <source>
        <dbReference type="EMBL" id="SDR06881.1"/>
    </source>
</evidence>
<dbReference type="OrthoDB" id="199183at2157"/>
<evidence type="ECO:0000313" key="3">
    <source>
        <dbReference type="EMBL" id="RDI69908.1"/>
    </source>
</evidence>
<evidence type="ECO:0000313" key="5">
    <source>
        <dbReference type="Proteomes" id="UP000199289"/>
    </source>
</evidence>
<reference evidence="4" key="2">
    <citation type="submission" date="2016-10" db="EMBL/GenBank/DDBJ databases">
        <authorList>
            <person name="de Groot N.N."/>
        </authorList>
    </citation>
    <scope>NUCLEOTIDE SEQUENCE [LARGE SCALE GENOMIC DNA]</scope>
    <source>
        <strain evidence="4">CGMCC 1.12397</strain>
    </source>
</reference>
<dbReference type="EMBL" id="FNKQ01000005">
    <property type="protein sequence ID" value="SDR06881.1"/>
    <property type="molecule type" value="Genomic_DNA"/>
</dbReference>
<dbReference type="CDD" id="cd08946">
    <property type="entry name" value="SDR_e"/>
    <property type="match status" value="1"/>
</dbReference>
<name>A0A1H1G106_9EURY</name>
<proteinExistence type="inferred from homology"/>
<dbReference type="RefSeq" id="WP_092538945.1">
    <property type="nucleotide sequence ID" value="NZ_FNKQ01000005.1"/>
</dbReference>
<evidence type="ECO:0000259" key="2">
    <source>
        <dbReference type="Pfam" id="PF01370"/>
    </source>
</evidence>
<reference evidence="3 6" key="3">
    <citation type="submission" date="2018-07" db="EMBL/GenBank/DDBJ databases">
        <title>Genome sequence of extremly halophilic archaeon Halopelagius longus strain BC12-B1.</title>
        <authorList>
            <person name="Zhang X."/>
        </authorList>
    </citation>
    <scope>NUCLEOTIDE SEQUENCE [LARGE SCALE GENOMIC DNA]</scope>
    <source>
        <strain evidence="3 6">BC12-B1</strain>
    </source>
</reference>
<evidence type="ECO:0000256" key="1">
    <source>
        <dbReference type="ARBA" id="ARBA00007637"/>
    </source>
</evidence>